<dbReference type="GO" id="GO:0030276">
    <property type="term" value="F:clathrin binding"/>
    <property type="evidence" value="ECO:0007669"/>
    <property type="project" value="TreeGrafter"/>
</dbReference>
<evidence type="ECO:0000259" key="6">
    <source>
        <dbReference type="PROSITE" id="PS50942"/>
    </source>
</evidence>
<dbReference type="GO" id="GO:0005543">
    <property type="term" value="F:phospholipid binding"/>
    <property type="evidence" value="ECO:0007669"/>
    <property type="project" value="TreeGrafter"/>
</dbReference>
<feature type="domain" description="ENTH" evidence="6">
    <location>
        <begin position="26"/>
        <end position="159"/>
    </location>
</feature>
<evidence type="ECO:0000256" key="4">
    <source>
        <dbReference type="ARBA" id="ARBA00023329"/>
    </source>
</evidence>
<comment type="caution">
    <text evidence="7">The sequence shown here is derived from an EMBL/GenBank/DDBJ whole genome shotgun (WGS) entry which is preliminary data.</text>
</comment>
<dbReference type="InterPro" id="IPR008942">
    <property type="entry name" value="ENTH_VHS"/>
</dbReference>
<proteinExistence type="predicted"/>
<dbReference type="AlphaFoldDB" id="A0AAE1IPS7"/>
<dbReference type="GO" id="GO:0006897">
    <property type="term" value="P:endocytosis"/>
    <property type="evidence" value="ECO:0007669"/>
    <property type="project" value="TreeGrafter"/>
</dbReference>
<organism evidence="7 8">
    <name type="scientific">Acacia crassicarpa</name>
    <name type="common">northern wattle</name>
    <dbReference type="NCBI Taxonomy" id="499986"/>
    <lineage>
        <taxon>Eukaryota</taxon>
        <taxon>Viridiplantae</taxon>
        <taxon>Streptophyta</taxon>
        <taxon>Embryophyta</taxon>
        <taxon>Tracheophyta</taxon>
        <taxon>Spermatophyta</taxon>
        <taxon>Magnoliopsida</taxon>
        <taxon>eudicotyledons</taxon>
        <taxon>Gunneridae</taxon>
        <taxon>Pentapetalae</taxon>
        <taxon>rosids</taxon>
        <taxon>fabids</taxon>
        <taxon>Fabales</taxon>
        <taxon>Fabaceae</taxon>
        <taxon>Caesalpinioideae</taxon>
        <taxon>mimosoid clade</taxon>
        <taxon>Acacieae</taxon>
        <taxon>Acacia</taxon>
    </lineage>
</organism>
<protein>
    <recommendedName>
        <fullName evidence="6">ENTH domain-containing protein</fullName>
    </recommendedName>
</protein>
<evidence type="ECO:0000256" key="5">
    <source>
        <dbReference type="SAM" id="MobiDB-lite"/>
    </source>
</evidence>
<dbReference type="PANTHER" id="PTHR12276:SF116">
    <property type="entry name" value="ENTH_VHS FAMILY PROTEIN"/>
    <property type="match status" value="1"/>
</dbReference>
<evidence type="ECO:0000313" key="7">
    <source>
        <dbReference type="EMBL" id="KAK4254952.1"/>
    </source>
</evidence>
<evidence type="ECO:0000256" key="1">
    <source>
        <dbReference type="ARBA" id="ARBA00004132"/>
    </source>
</evidence>
<feature type="compositionally biased region" description="Polar residues" evidence="5">
    <location>
        <begin position="204"/>
        <end position="231"/>
    </location>
</feature>
<reference evidence="7" key="1">
    <citation type="submission" date="2023-10" db="EMBL/GenBank/DDBJ databases">
        <title>Chromosome-level genome of the transformable northern wattle, Acacia crassicarpa.</title>
        <authorList>
            <person name="Massaro I."/>
            <person name="Sinha N.R."/>
            <person name="Poethig S."/>
            <person name="Leichty A.R."/>
        </authorList>
    </citation>
    <scope>NUCLEOTIDE SEQUENCE</scope>
    <source>
        <strain evidence="7">Acra3RX</strain>
        <tissue evidence="7">Leaf</tissue>
    </source>
</reference>
<dbReference type="GO" id="GO:0005886">
    <property type="term" value="C:plasma membrane"/>
    <property type="evidence" value="ECO:0007669"/>
    <property type="project" value="TreeGrafter"/>
</dbReference>
<dbReference type="SUPFAM" id="SSF48464">
    <property type="entry name" value="ENTH/VHS domain"/>
    <property type="match status" value="1"/>
</dbReference>
<keyword evidence="3" id="KW-0333">Golgi apparatus</keyword>
<keyword evidence="8" id="KW-1185">Reference proteome</keyword>
<evidence type="ECO:0000256" key="3">
    <source>
        <dbReference type="ARBA" id="ARBA00023034"/>
    </source>
</evidence>
<feature type="region of interest" description="Disordered" evidence="5">
    <location>
        <begin position="186"/>
        <end position="233"/>
    </location>
</feature>
<dbReference type="Gene3D" id="1.25.40.90">
    <property type="match status" value="1"/>
</dbReference>
<dbReference type="Proteomes" id="UP001293593">
    <property type="component" value="Unassembled WGS sequence"/>
</dbReference>
<comment type="subcellular location">
    <subcellularLocation>
        <location evidence="1">Cytoplasmic vesicle</location>
        <location evidence="1">Clathrin-coated vesicle</location>
    </subcellularLocation>
    <subcellularLocation>
        <location evidence="2">Golgi apparatus</location>
    </subcellularLocation>
</comment>
<keyword evidence="4" id="KW-0968">Cytoplasmic vesicle</keyword>
<sequence length="293" mass="33370">MVTPIFHEFKKQASFFLKEKIKTARLALTDVTPAQLMTEEATNGNPWAPDSPTLRSISKAAFEVDDYWRIVEILHRRLVRFEKKNWRASYNSLIVIDHLLTHGPESVAQEFQDDKDVISQMIGFQYDDESGFNWGLNVRKKAERILKLLEEGHVLKEERDRARKLSRGIQGFGSFCQRSSEQSSSSSASFFRSNSDFSSHEDQNSNSNGGQNDAAQNQMPQKSETSINENMAPNRDELHLWNLKRESNPLLDRGNEDSRLGIFKGEDDHPFHATEKHASISLLSGRDGILQGC</sequence>
<dbReference type="PANTHER" id="PTHR12276">
    <property type="entry name" value="EPSIN/ENT-RELATED"/>
    <property type="match status" value="1"/>
</dbReference>
<dbReference type="SMART" id="SM00273">
    <property type="entry name" value="ENTH"/>
    <property type="match status" value="1"/>
</dbReference>
<dbReference type="Pfam" id="PF01417">
    <property type="entry name" value="ENTH"/>
    <property type="match status" value="1"/>
</dbReference>
<dbReference type="GO" id="GO:0005768">
    <property type="term" value="C:endosome"/>
    <property type="evidence" value="ECO:0007669"/>
    <property type="project" value="TreeGrafter"/>
</dbReference>
<feature type="compositionally biased region" description="Low complexity" evidence="5">
    <location>
        <begin position="186"/>
        <end position="197"/>
    </location>
</feature>
<accession>A0AAE1IPS7</accession>
<dbReference type="CDD" id="cd03571">
    <property type="entry name" value="ENTH"/>
    <property type="match status" value="1"/>
</dbReference>
<name>A0AAE1IPS7_9FABA</name>
<evidence type="ECO:0000256" key="2">
    <source>
        <dbReference type="ARBA" id="ARBA00004555"/>
    </source>
</evidence>
<gene>
    <name evidence="7" type="ORF">QN277_008021</name>
</gene>
<dbReference type="InterPro" id="IPR013809">
    <property type="entry name" value="ENTH"/>
</dbReference>
<dbReference type="PROSITE" id="PS50942">
    <property type="entry name" value="ENTH"/>
    <property type="match status" value="1"/>
</dbReference>
<dbReference type="GO" id="GO:0030125">
    <property type="term" value="C:clathrin vesicle coat"/>
    <property type="evidence" value="ECO:0007669"/>
    <property type="project" value="TreeGrafter"/>
</dbReference>
<dbReference type="GO" id="GO:0005794">
    <property type="term" value="C:Golgi apparatus"/>
    <property type="evidence" value="ECO:0007669"/>
    <property type="project" value="UniProtKB-SubCell"/>
</dbReference>
<evidence type="ECO:0000313" key="8">
    <source>
        <dbReference type="Proteomes" id="UP001293593"/>
    </source>
</evidence>
<dbReference type="EMBL" id="JAWXYG010000013">
    <property type="protein sequence ID" value="KAK4254952.1"/>
    <property type="molecule type" value="Genomic_DNA"/>
</dbReference>